<keyword evidence="4" id="KW-1185">Reference proteome</keyword>
<reference evidence="3" key="1">
    <citation type="submission" date="2014-11" db="EMBL/GenBank/DDBJ databases">
        <authorList>
            <person name="Hornung B.V."/>
        </authorList>
    </citation>
    <scope>NUCLEOTIDE SEQUENCE</scope>
    <source>
        <strain evidence="3">INE</strain>
    </source>
</reference>
<feature type="domain" description="DUF1659" evidence="1">
    <location>
        <begin position="3"/>
        <end position="73"/>
    </location>
</feature>
<dbReference type="KEGG" id="aacx:DEACI_3989"/>
<organism evidence="2">
    <name type="scientific">Acididesulfobacillus acetoxydans</name>
    <dbReference type="NCBI Taxonomy" id="1561005"/>
    <lineage>
        <taxon>Bacteria</taxon>
        <taxon>Bacillati</taxon>
        <taxon>Bacillota</taxon>
        <taxon>Clostridia</taxon>
        <taxon>Eubacteriales</taxon>
        <taxon>Peptococcaceae</taxon>
        <taxon>Acididesulfobacillus</taxon>
    </lineage>
</organism>
<evidence type="ECO:0000313" key="2">
    <source>
        <dbReference type="EMBL" id="CAA7603166.1"/>
    </source>
</evidence>
<proteinExistence type="predicted"/>
<protein>
    <recommendedName>
        <fullName evidence="1">DUF1659 domain-containing protein</fullName>
    </recommendedName>
</protein>
<sequence>MPVTANAQGSVVVVTYQIGVNSSGGPILRQRSIPNVKTAATDQDVYDVIQALYGLQQHTVISVRRDNRVELSQA</sequence>
<dbReference type="AlphaFoldDB" id="A0A8S0XD61"/>
<dbReference type="Proteomes" id="UP001071230">
    <property type="component" value="Unassembled WGS sequence"/>
</dbReference>
<dbReference type="Pfam" id="PF07872">
    <property type="entry name" value="DUF1659"/>
    <property type="match status" value="1"/>
</dbReference>
<dbReference type="InterPro" id="IPR012454">
    <property type="entry name" value="DUF1659"/>
</dbReference>
<reference evidence="2" key="2">
    <citation type="submission" date="2020-01" db="EMBL/GenBank/DDBJ databases">
        <authorList>
            <person name="Hornung B."/>
        </authorList>
    </citation>
    <scope>NUCLEOTIDE SEQUENCE</scope>
    <source>
        <strain evidence="2">PacBioINE</strain>
    </source>
</reference>
<accession>A0A8S0XD61</accession>
<dbReference type="Proteomes" id="UP000836597">
    <property type="component" value="Chromosome"/>
</dbReference>
<gene>
    <name evidence="3" type="ORF">DEACI_2072</name>
    <name evidence="2" type="ORF">DEACI_3989</name>
</gene>
<evidence type="ECO:0000259" key="1">
    <source>
        <dbReference type="Pfam" id="PF07872"/>
    </source>
</evidence>
<name>A0A8S0XD61_9FIRM</name>
<dbReference type="RefSeq" id="WP_240986423.1">
    <property type="nucleotide sequence ID" value="NZ_CDGJ01000060.1"/>
</dbReference>
<dbReference type="EMBL" id="CDGJ01000060">
    <property type="protein sequence ID" value="CEJ07606.1"/>
    <property type="molecule type" value="Genomic_DNA"/>
</dbReference>
<evidence type="ECO:0000313" key="4">
    <source>
        <dbReference type="Proteomes" id="UP001071230"/>
    </source>
</evidence>
<dbReference type="EMBL" id="LR746496">
    <property type="protein sequence ID" value="CAA7603166.1"/>
    <property type="molecule type" value="Genomic_DNA"/>
</dbReference>
<evidence type="ECO:0000313" key="3">
    <source>
        <dbReference type="EMBL" id="CEJ07606.1"/>
    </source>
</evidence>